<dbReference type="Pfam" id="PF00400">
    <property type="entry name" value="WD40"/>
    <property type="match status" value="2"/>
</dbReference>
<keyword evidence="13" id="KW-1185">Reference proteome</keyword>
<keyword evidence="3 8" id="KW-0853">WD repeat</keyword>
<feature type="compositionally biased region" description="Low complexity" evidence="10">
    <location>
        <begin position="430"/>
        <end position="439"/>
    </location>
</feature>
<comment type="similarity">
    <text evidence="1 9">Belongs to the WD repeat coronin family.</text>
</comment>
<dbReference type="SMART" id="SM01167">
    <property type="entry name" value="DUF1900"/>
    <property type="match status" value="1"/>
</dbReference>
<dbReference type="Gene3D" id="2.130.10.10">
    <property type="entry name" value="YVTN repeat-like/Quinoprotein amine dehydrogenase"/>
    <property type="match status" value="1"/>
</dbReference>
<keyword evidence="5" id="KW-0175">Coiled coil</keyword>
<dbReference type="SUPFAM" id="SSF50978">
    <property type="entry name" value="WD40 repeat-like"/>
    <property type="match status" value="1"/>
</dbReference>
<dbReference type="STRING" id="269621.A0A238FCV2"/>
<accession>A0A238FCV2</accession>
<evidence type="ECO:0000256" key="6">
    <source>
        <dbReference type="ARBA" id="ARBA00023203"/>
    </source>
</evidence>
<gene>
    <name evidence="12" type="ORF">BQ2448_3250</name>
</gene>
<comment type="subunit">
    <text evidence="7">Binds to F-actin.</text>
</comment>
<evidence type="ECO:0000259" key="11">
    <source>
        <dbReference type="SMART" id="SM01166"/>
    </source>
</evidence>
<keyword evidence="4 9" id="KW-0677">Repeat</keyword>
<dbReference type="SMART" id="SM00320">
    <property type="entry name" value="WD40"/>
    <property type="match status" value="4"/>
</dbReference>
<name>A0A238FCV2_9BASI</name>
<dbReference type="GO" id="GO:0030479">
    <property type="term" value="C:actin cortical patch"/>
    <property type="evidence" value="ECO:0007669"/>
    <property type="project" value="UniProtKB-ARBA"/>
</dbReference>
<dbReference type="AlphaFoldDB" id="A0A238FCV2"/>
<evidence type="ECO:0000256" key="10">
    <source>
        <dbReference type="SAM" id="MobiDB-lite"/>
    </source>
</evidence>
<proteinExistence type="inferred from homology"/>
<dbReference type="FunFam" id="2.130.10.10:FF:000197">
    <property type="entry name" value="Coronin"/>
    <property type="match status" value="1"/>
</dbReference>
<evidence type="ECO:0000256" key="4">
    <source>
        <dbReference type="ARBA" id="ARBA00022737"/>
    </source>
</evidence>
<organism evidence="12 13">
    <name type="scientific">Microbotryum intermedium</name>
    <dbReference type="NCBI Taxonomy" id="269621"/>
    <lineage>
        <taxon>Eukaryota</taxon>
        <taxon>Fungi</taxon>
        <taxon>Dikarya</taxon>
        <taxon>Basidiomycota</taxon>
        <taxon>Pucciniomycotina</taxon>
        <taxon>Microbotryomycetes</taxon>
        <taxon>Microbotryales</taxon>
        <taxon>Microbotryaceae</taxon>
        <taxon>Microbotryum</taxon>
    </lineage>
</organism>
<dbReference type="Pfam" id="PF08953">
    <property type="entry name" value="DUF1899"/>
    <property type="match status" value="1"/>
</dbReference>
<evidence type="ECO:0000256" key="9">
    <source>
        <dbReference type="RuleBase" id="RU280818"/>
    </source>
</evidence>
<feature type="compositionally biased region" description="Low complexity" evidence="10">
    <location>
        <begin position="453"/>
        <end position="467"/>
    </location>
</feature>
<reference evidence="13" key="1">
    <citation type="submission" date="2016-09" db="EMBL/GenBank/DDBJ databases">
        <authorList>
            <person name="Jeantristanb JTB J.-T."/>
            <person name="Ricardo R."/>
        </authorList>
    </citation>
    <scope>NUCLEOTIDE SEQUENCE [LARGE SCALE GENOMIC DNA]</scope>
</reference>
<evidence type="ECO:0000256" key="3">
    <source>
        <dbReference type="ARBA" id="ARBA00022574"/>
    </source>
</evidence>
<evidence type="ECO:0000256" key="8">
    <source>
        <dbReference type="PROSITE-ProRule" id="PRU00221"/>
    </source>
</evidence>
<dbReference type="GO" id="GO:0051015">
    <property type="term" value="F:actin filament binding"/>
    <property type="evidence" value="ECO:0007669"/>
    <property type="project" value="TreeGrafter"/>
</dbReference>
<keyword evidence="6" id="KW-0009">Actin-binding</keyword>
<keyword evidence="2" id="KW-0597">Phosphoprotein</keyword>
<dbReference type="Proteomes" id="UP000198372">
    <property type="component" value="Unassembled WGS sequence"/>
</dbReference>
<dbReference type="EMBL" id="FMSP01000007">
    <property type="protein sequence ID" value="SCV71662.1"/>
    <property type="molecule type" value="Genomic_DNA"/>
</dbReference>
<dbReference type="Pfam" id="PF16300">
    <property type="entry name" value="WD40_4"/>
    <property type="match status" value="1"/>
</dbReference>
<dbReference type="PROSITE" id="PS50082">
    <property type="entry name" value="WD_REPEATS_2"/>
    <property type="match status" value="1"/>
</dbReference>
<evidence type="ECO:0000256" key="1">
    <source>
        <dbReference type="ARBA" id="ARBA00009482"/>
    </source>
</evidence>
<feature type="compositionally biased region" description="Basic and acidic residues" evidence="10">
    <location>
        <begin position="520"/>
        <end position="539"/>
    </location>
</feature>
<feature type="region of interest" description="Disordered" evidence="10">
    <location>
        <begin position="401"/>
        <end position="439"/>
    </location>
</feature>
<dbReference type="InterPro" id="IPR036322">
    <property type="entry name" value="WD40_repeat_dom_sf"/>
</dbReference>
<dbReference type="InterPro" id="IPR015505">
    <property type="entry name" value="Coronin"/>
</dbReference>
<dbReference type="SMART" id="SM01166">
    <property type="entry name" value="DUF1899"/>
    <property type="match status" value="1"/>
</dbReference>
<protein>
    <recommendedName>
        <fullName evidence="9">Coronin</fullName>
    </recommendedName>
</protein>
<feature type="compositionally biased region" description="Low complexity" evidence="10">
    <location>
        <begin position="499"/>
        <end position="519"/>
    </location>
</feature>
<dbReference type="GO" id="GO:0007015">
    <property type="term" value="P:actin filament organization"/>
    <property type="evidence" value="ECO:0007669"/>
    <property type="project" value="TreeGrafter"/>
</dbReference>
<dbReference type="InterPro" id="IPR015048">
    <property type="entry name" value="DUF1899"/>
</dbReference>
<dbReference type="InterPro" id="IPR015943">
    <property type="entry name" value="WD40/YVTN_repeat-like_dom_sf"/>
</dbReference>
<feature type="repeat" description="WD" evidence="8">
    <location>
        <begin position="175"/>
        <end position="216"/>
    </location>
</feature>
<feature type="region of interest" description="Disordered" evidence="10">
    <location>
        <begin position="453"/>
        <end position="539"/>
    </location>
</feature>
<evidence type="ECO:0000256" key="7">
    <source>
        <dbReference type="ARBA" id="ARBA00062568"/>
    </source>
</evidence>
<evidence type="ECO:0000313" key="12">
    <source>
        <dbReference type="EMBL" id="SCV71662.1"/>
    </source>
</evidence>
<dbReference type="PANTHER" id="PTHR10856">
    <property type="entry name" value="CORONIN"/>
    <property type="match status" value="1"/>
</dbReference>
<dbReference type="OrthoDB" id="1850764at2759"/>
<evidence type="ECO:0000256" key="5">
    <source>
        <dbReference type="ARBA" id="ARBA00023054"/>
    </source>
</evidence>
<sequence>MSRFVRASNYRHVYGSPAKREMTYENIKISASAWDTNLVSASTKYLAVNYQSGGGGAFLVTPLDATGKLPDLFPLCRAHSAHVLDTDWSPFNDSLVASAGEDGRVALTHVDEQILRDALASEPVVNDLEPTVKFVGHGRKAGHVLWHPTADGILASASTDVKVWDVEHQKAAYTSVAHADMVQSIDWDHQGSVFATTCKDKKLRLFDPRAGAEAITTVDSHSGIKGSRVCWMGSLDRIATTGFSRTSDRQLFVWDSRDLSKGPVKTINIDQSSGTIMPFWCAGNNFFLTSVLFLAGKGDGNVRYYEWENDDLFFLSEYSSPQPQRGMTFLPARALNTSEHEIARAFKATGSMIEPISFFVPRKSEAFQSDLYPPARSDQAALSAQQWLDGETRQPNLIDLKNGQAQKGGLGDKKVYASSPATPIKPAESAKVTPAATPVPAPASAVAPVAAAPTPTPAAAPAQAPEPVVERTATPPTPAPALAAPAPVFESKPIVETKSNGVSSSSSSPLSTSNNNNDNNNHDEELQDLKRENARLRDELSERDTFIRELELKLERIKAAFN</sequence>
<dbReference type="InterPro" id="IPR001680">
    <property type="entry name" value="WD40_rpt"/>
</dbReference>
<dbReference type="PANTHER" id="PTHR10856:SF0">
    <property type="entry name" value="CORONIN"/>
    <property type="match status" value="1"/>
</dbReference>
<evidence type="ECO:0000313" key="13">
    <source>
        <dbReference type="Proteomes" id="UP000198372"/>
    </source>
</evidence>
<feature type="domain" description="DUF1899" evidence="11">
    <location>
        <begin position="3"/>
        <end position="67"/>
    </location>
</feature>
<evidence type="ECO:0000256" key="2">
    <source>
        <dbReference type="ARBA" id="ARBA00022553"/>
    </source>
</evidence>